<sequence length="223" mass="25704">MGYDITNYEDINPPYGTLQDMEQLIQEVHCRGMKIMLDLVINHTSDQHAWFKESRASRTNGKSDWCIWRPPHICSETDGLRLPPNNCRSCVGNGSVWQWDEMHQGHYFHLYAKEMPDLNWENEECRKAIFESAVKSWLRRGVDGENSAKMLALMQVCLTGTQYVCQGQESGSVNAPKESYPLENYVDVNSMLCIQDLKERHGNDLGRLKKTFTGLQYLARDHA</sequence>
<dbReference type="OrthoDB" id="1740265at2759"/>
<dbReference type="Gene3D" id="3.20.20.80">
    <property type="entry name" value="Glycosidases"/>
    <property type="match status" value="2"/>
</dbReference>
<keyword evidence="2" id="KW-0462">Maltose metabolism</keyword>
<evidence type="ECO:0000256" key="2">
    <source>
        <dbReference type="ARBA" id="ARBA00026248"/>
    </source>
</evidence>
<reference evidence="4 5" key="1">
    <citation type="journal article" date="2021" name="Nat. Commun.">
        <title>Genetic determinants of endophytism in the Arabidopsis root mycobiome.</title>
        <authorList>
            <person name="Mesny F."/>
            <person name="Miyauchi S."/>
            <person name="Thiergart T."/>
            <person name="Pickel B."/>
            <person name="Atanasova L."/>
            <person name="Karlsson M."/>
            <person name="Huettel B."/>
            <person name="Barry K.W."/>
            <person name="Haridas S."/>
            <person name="Chen C."/>
            <person name="Bauer D."/>
            <person name="Andreopoulos W."/>
            <person name="Pangilinan J."/>
            <person name="LaButti K."/>
            <person name="Riley R."/>
            <person name="Lipzen A."/>
            <person name="Clum A."/>
            <person name="Drula E."/>
            <person name="Henrissat B."/>
            <person name="Kohler A."/>
            <person name="Grigoriev I.V."/>
            <person name="Martin F.M."/>
            <person name="Hacquard S."/>
        </authorList>
    </citation>
    <scope>NUCLEOTIDE SEQUENCE [LARGE SCALE GENOMIC DNA]</scope>
    <source>
        <strain evidence="4 5">MPI-CAGE-CH-0241</strain>
    </source>
</reference>
<organism evidence="4 5">
    <name type="scientific">Thelonectria olida</name>
    <dbReference type="NCBI Taxonomy" id="1576542"/>
    <lineage>
        <taxon>Eukaryota</taxon>
        <taxon>Fungi</taxon>
        <taxon>Dikarya</taxon>
        <taxon>Ascomycota</taxon>
        <taxon>Pezizomycotina</taxon>
        <taxon>Sordariomycetes</taxon>
        <taxon>Hypocreomycetidae</taxon>
        <taxon>Hypocreales</taxon>
        <taxon>Nectriaceae</taxon>
        <taxon>Thelonectria</taxon>
    </lineage>
</organism>
<dbReference type="InterPro" id="IPR045857">
    <property type="entry name" value="O16G_dom_2"/>
</dbReference>
<dbReference type="EMBL" id="JAGPYM010000015">
    <property type="protein sequence ID" value="KAH6887084.1"/>
    <property type="molecule type" value="Genomic_DNA"/>
</dbReference>
<gene>
    <name evidence="4" type="ORF">B0T10DRAFT_461539</name>
</gene>
<evidence type="ECO:0000259" key="3">
    <source>
        <dbReference type="SMART" id="SM00642"/>
    </source>
</evidence>
<dbReference type="SUPFAM" id="SSF51445">
    <property type="entry name" value="(Trans)glycosidases"/>
    <property type="match status" value="1"/>
</dbReference>
<dbReference type="GO" id="GO:0004575">
    <property type="term" value="F:sucrose alpha-glucosidase activity"/>
    <property type="evidence" value="ECO:0007669"/>
    <property type="project" value="TreeGrafter"/>
</dbReference>
<dbReference type="SMART" id="SM00642">
    <property type="entry name" value="Aamy"/>
    <property type="match status" value="1"/>
</dbReference>
<dbReference type="InterPro" id="IPR006047">
    <property type="entry name" value="GH13_cat_dom"/>
</dbReference>
<dbReference type="Gene3D" id="3.90.400.10">
    <property type="entry name" value="Oligo-1,6-glucosidase, Domain 2"/>
    <property type="match status" value="1"/>
</dbReference>
<proteinExistence type="inferred from homology"/>
<evidence type="ECO:0000313" key="4">
    <source>
        <dbReference type="EMBL" id="KAH6887084.1"/>
    </source>
</evidence>
<dbReference type="Proteomes" id="UP000777438">
    <property type="component" value="Unassembled WGS sequence"/>
</dbReference>
<dbReference type="PANTHER" id="PTHR10357">
    <property type="entry name" value="ALPHA-AMYLASE FAMILY MEMBER"/>
    <property type="match status" value="1"/>
</dbReference>
<dbReference type="GO" id="GO:0004574">
    <property type="term" value="F:oligo-1,6-glucosidase activity"/>
    <property type="evidence" value="ECO:0007669"/>
    <property type="project" value="TreeGrafter"/>
</dbReference>
<dbReference type="GO" id="GO:0004556">
    <property type="term" value="F:alpha-amylase activity"/>
    <property type="evidence" value="ECO:0007669"/>
    <property type="project" value="TreeGrafter"/>
</dbReference>
<keyword evidence="5" id="KW-1185">Reference proteome</keyword>
<dbReference type="InterPro" id="IPR017853">
    <property type="entry name" value="GH"/>
</dbReference>
<evidence type="ECO:0000313" key="5">
    <source>
        <dbReference type="Proteomes" id="UP000777438"/>
    </source>
</evidence>
<dbReference type="PANTHER" id="PTHR10357:SF179">
    <property type="entry name" value="NEUTRAL AND BASIC AMINO ACID TRANSPORT PROTEIN RBAT"/>
    <property type="match status" value="1"/>
</dbReference>
<evidence type="ECO:0000256" key="1">
    <source>
        <dbReference type="ARBA" id="ARBA00008061"/>
    </source>
</evidence>
<feature type="domain" description="Glycosyl hydrolase family 13 catalytic" evidence="3">
    <location>
        <begin position="1"/>
        <end position="222"/>
    </location>
</feature>
<comment type="caution">
    <text evidence="4">The sequence shown here is derived from an EMBL/GenBank/DDBJ whole genome shotgun (WGS) entry which is preliminary data.</text>
</comment>
<accession>A0A9P9AR42</accession>
<dbReference type="Pfam" id="PF00128">
    <property type="entry name" value="Alpha-amylase"/>
    <property type="match status" value="1"/>
</dbReference>
<dbReference type="GO" id="GO:0005987">
    <property type="term" value="P:sucrose catabolic process"/>
    <property type="evidence" value="ECO:0007669"/>
    <property type="project" value="TreeGrafter"/>
</dbReference>
<keyword evidence="4" id="KW-0378">Hydrolase</keyword>
<dbReference type="AlphaFoldDB" id="A0A9P9AR42"/>
<comment type="similarity">
    <text evidence="1">Belongs to the glycosyl hydrolase 13 family.</text>
</comment>
<name>A0A9P9AR42_9HYPO</name>
<protein>
    <submittedName>
        <fullName evidence="4">Glycoside hydrolase superfamily</fullName>
    </submittedName>
</protein>
<dbReference type="GO" id="GO:0033934">
    <property type="term" value="F:glucan 1,4-alpha-maltotriohydrolase activity"/>
    <property type="evidence" value="ECO:0007669"/>
    <property type="project" value="TreeGrafter"/>
</dbReference>
<dbReference type="GO" id="GO:0000025">
    <property type="term" value="P:maltose catabolic process"/>
    <property type="evidence" value="ECO:0007669"/>
    <property type="project" value="TreeGrafter"/>
</dbReference>